<evidence type="ECO:0000313" key="6">
    <source>
        <dbReference type="EMBL" id="PTU75171.1"/>
    </source>
</evidence>
<accession>A0A2T5PBT6</accession>
<evidence type="ECO:0000313" key="7">
    <source>
        <dbReference type="Proteomes" id="UP000244064"/>
    </source>
</evidence>
<dbReference type="Gene3D" id="1.20.120.550">
    <property type="entry name" value="Membrane associated eicosanoid/glutathione metabolism-like domain"/>
    <property type="match status" value="1"/>
</dbReference>
<evidence type="ECO:0000256" key="3">
    <source>
        <dbReference type="ARBA" id="ARBA00022989"/>
    </source>
</evidence>
<evidence type="ECO:0000256" key="4">
    <source>
        <dbReference type="ARBA" id="ARBA00023136"/>
    </source>
</evidence>
<dbReference type="RefSeq" id="WP_108106388.1">
    <property type="nucleotide sequence ID" value="NZ_QASN01000011.1"/>
</dbReference>
<gene>
    <name evidence="6" type="ORF">DBO85_06360</name>
</gene>
<dbReference type="InterPro" id="IPR001129">
    <property type="entry name" value="Membr-assoc_MAPEG"/>
</dbReference>
<sequence>MNNALLLVAANLAMVVLVMLVGLRMLFVRIAEMREKRVHPQAAATSLQLAARLERVQASDNFRNLFEVPVLFYALSATALALGSIPQWLIVGAWGFVALRYLHSLVQCTYNKVLHRLVAFLSSSLLLVGMWIALLVTLAHAAA</sequence>
<comment type="caution">
    <text evidence="6">The sequence shown here is derived from an EMBL/GenBank/DDBJ whole genome shotgun (WGS) entry which is preliminary data.</text>
</comment>
<evidence type="ECO:0000256" key="1">
    <source>
        <dbReference type="ARBA" id="ARBA00004370"/>
    </source>
</evidence>
<keyword evidence="2 5" id="KW-0812">Transmembrane</keyword>
<name>A0A2T5PBT6_9PSED</name>
<dbReference type="InterPro" id="IPR023352">
    <property type="entry name" value="MAPEG-like_dom_sf"/>
</dbReference>
<feature type="transmembrane region" description="Helical" evidence="5">
    <location>
        <begin position="117"/>
        <end position="139"/>
    </location>
</feature>
<feature type="transmembrane region" description="Helical" evidence="5">
    <location>
        <begin position="70"/>
        <end position="97"/>
    </location>
</feature>
<comment type="subcellular location">
    <subcellularLocation>
        <location evidence="1">Membrane</location>
    </subcellularLocation>
</comment>
<dbReference type="EMBL" id="QASN01000011">
    <property type="protein sequence ID" value="PTU75171.1"/>
    <property type="molecule type" value="Genomic_DNA"/>
</dbReference>
<feature type="transmembrane region" description="Helical" evidence="5">
    <location>
        <begin position="6"/>
        <end position="27"/>
    </location>
</feature>
<evidence type="ECO:0000256" key="5">
    <source>
        <dbReference type="SAM" id="Phobius"/>
    </source>
</evidence>
<keyword evidence="4 5" id="KW-0472">Membrane</keyword>
<proteinExistence type="predicted"/>
<keyword evidence="7" id="KW-1185">Reference proteome</keyword>
<dbReference type="Proteomes" id="UP000244064">
    <property type="component" value="Unassembled WGS sequence"/>
</dbReference>
<organism evidence="6 7">
    <name type="scientific">Pseudomonas mangrovi</name>
    <dbReference type="NCBI Taxonomy" id="2161748"/>
    <lineage>
        <taxon>Bacteria</taxon>
        <taxon>Pseudomonadati</taxon>
        <taxon>Pseudomonadota</taxon>
        <taxon>Gammaproteobacteria</taxon>
        <taxon>Pseudomonadales</taxon>
        <taxon>Pseudomonadaceae</taxon>
        <taxon>Pseudomonas</taxon>
    </lineage>
</organism>
<dbReference type="OrthoDB" id="328594at2"/>
<evidence type="ECO:0008006" key="8">
    <source>
        <dbReference type="Google" id="ProtNLM"/>
    </source>
</evidence>
<keyword evidence="3 5" id="KW-1133">Transmembrane helix</keyword>
<reference evidence="6 7" key="1">
    <citation type="submission" date="2018-04" db="EMBL/GenBank/DDBJ databases">
        <title>Pseudomonas sp. nov., isolated from mangrove soil.</title>
        <authorList>
            <person name="Chen C."/>
        </authorList>
    </citation>
    <scope>NUCLEOTIDE SEQUENCE [LARGE SCALE GENOMIC DNA]</scope>
    <source>
        <strain evidence="6 7">TC-11</strain>
    </source>
</reference>
<dbReference type="AlphaFoldDB" id="A0A2T5PBT6"/>
<dbReference type="SUPFAM" id="SSF161084">
    <property type="entry name" value="MAPEG domain-like"/>
    <property type="match status" value="1"/>
</dbReference>
<evidence type="ECO:0000256" key="2">
    <source>
        <dbReference type="ARBA" id="ARBA00022692"/>
    </source>
</evidence>
<dbReference type="Pfam" id="PF01124">
    <property type="entry name" value="MAPEG"/>
    <property type="match status" value="1"/>
</dbReference>
<protein>
    <recommendedName>
        <fullName evidence="8">MAPEG family protein</fullName>
    </recommendedName>
</protein>
<dbReference type="GO" id="GO:0016020">
    <property type="term" value="C:membrane"/>
    <property type="evidence" value="ECO:0007669"/>
    <property type="project" value="UniProtKB-SubCell"/>
</dbReference>